<evidence type="ECO:0000313" key="2">
    <source>
        <dbReference type="Proteomes" id="UP000655751"/>
    </source>
</evidence>
<accession>A0A931N4J7</accession>
<dbReference type="RefSeq" id="WP_196151074.1">
    <property type="nucleotide sequence ID" value="NZ_JADMLG010000008.1"/>
</dbReference>
<proteinExistence type="predicted"/>
<keyword evidence="2" id="KW-1185">Reference proteome</keyword>
<reference evidence="1" key="1">
    <citation type="submission" date="2020-11" db="EMBL/GenBank/DDBJ databases">
        <title>Nocardia NEAU-351.nov., a novel actinomycete isolated from the cow dung.</title>
        <authorList>
            <person name="Zhang X."/>
        </authorList>
    </citation>
    <scope>NUCLEOTIDE SEQUENCE</scope>
    <source>
        <strain evidence="1">NEAU-351</strain>
    </source>
</reference>
<sequence length="88" mass="9952">MTRLHGEPAETPLWAYAENPRAYDAAERGELPAEALSPCDRRLLVRQFVADGMTDIAISQITRWTLYTTARIRESIGLEQNQPPRRAA</sequence>
<name>A0A931N4J7_9NOCA</name>
<protein>
    <submittedName>
        <fullName evidence="1">Uncharacterized protein</fullName>
    </submittedName>
</protein>
<comment type="caution">
    <text evidence="1">The sequence shown here is derived from an EMBL/GenBank/DDBJ whole genome shotgun (WGS) entry which is preliminary data.</text>
</comment>
<dbReference type="Proteomes" id="UP000655751">
    <property type="component" value="Unassembled WGS sequence"/>
</dbReference>
<dbReference type="AlphaFoldDB" id="A0A931N4J7"/>
<organism evidence="1 2">
    <name type="scientific">Nocardia bovistercoris</name>
    <dbReference type="NCBI Taxonomy" id="2785916"/>
    <lineage>
        <taxon>Bacteria</taxon>
        <taxon>Bacillati</taxon>
        <taxon>Actinomycetota</taxon>
        <taxon>Actinomycetes</taxon>
        <taxon>Mycobacteriales</taxon>
        <taxon>Nocardiaceae</taxon>
        <taxon>Nocardia</taxon>
    </lineage>
</organism>
<evidence type="ECO:0000313" key="1">
    <source>
        <dbReference type="EMBL" id="MBH0778777.1"/>
    </source>
</evidence>
<dbReference type="EMBL" id="JADMLG010000008">
    <property type="protein sequence ID" value="MBH0778777.1"/>
    <property type="molecule type" value="Genomic_DNA"/>
</dbReference>
<gene>
    <name evidence="1" type="ORF">IT779_21075</name>
</gene>